<evidence type="ECO:0000313" key="3">
    <source>
        <dbReference type="Proteomes" id="UP000092445"/>
    </source>
</evidence>
<dbReference type="VEuPathDB" id="VectorBase:GPAI039688"/>
<dbReference type="AlphaFoldDB" id="A0A1B0AAU6"/>
<accession>A0A1B0AAU6</accession>
<dbReference type="EnsemblMetazoa" id="GPAI039688-RA">
    <property type="protein sequence ID" value="GPAI039688-PA"/>
    <property type="gene ID" value="GPAI039688"/>
</dbReference>
<proteinExistence type="predicted"/>
<dbReference type="Proteomes" id="UP000092445">
    <property type="component" value="Unassembled WGS sequence"/>
</dbReference>
<dbReference type="Pfam" id="PF15960">
    <property type="entry name" value="DUF4763"/>
    <property type="match status" value="1"/>
</dbReference>
<feature type="coiled-coil region" evidence="1">
    <location>
        <begin position="33"/>
        <end position="115"/>
    </location>
</feature>
<evidence type="ECO:0000313" key="2">
    <source>
        <dbReference type="EnsemblMetazoa" id="GPAI039688-PA"/>
    </source>
</evidence>
<protein>
    <submittedName>
        <fullName evidence="2">Uncharacterized protein</fullName>
    </submittedName>
</protein>
<name>A0A1B0AAU6_GLOPL</name>
<dbReference type="InterPro" id="IPR031883">
    <property type="entry name" value="DUF4763"/>
</dbReference>
<reference evidence="2" key="2">
    <citation type="submission" date="2020-05" db="UniProtKB">
        <authorList>
            <consortium name="EnsemblMetazoa"/>
        </authorList>
    </citation>
    <scope>IDENTIFICATION</scope>
    <source>
        <strain evidence="2">IAEA</strain>
    </source>
</reference>
<dbReference type="STRING" id="7398.A0A1B0AAU6"/>
<keyword evidence="1" id="KW-0175">Coiled coil</keyword>
<evidence type="ECO:0000256" key="1">
    <source>
        <dbReference type="SAM" id="Coils"/>
    </source>
</evidence>
<sequence length="228" mass="26980">MNTNKILNIEEEPVFYETAQSTDDDEQPIKTDMKTVYQELDRLKAHIHALQDRLKSIIAQCPEGKSEDLELWLSSPEKREIFELKKNQEILRNQINELTNKCADAKDQIKDLRMRMCSKARQILKLQKMIVKMVTIKDSLECEFGKFVKRFEFVTNIKAVWERVLQKFDNQKICYSQLEQSFVPRAHFLEEKKYFTASVNEIKELVKGIFVYQSCRFKDLDDRLASNV</sequence>
<reference evidence="3" key="1">
    <citation type="submission" date="2014-03" db="EMBL/GenBank/DDBJ databases">
        <authorList>
            <person name="Aksoy S."/>
            <person name="Warren W."/>
            <person name="Wilson R.K."/>
        </authorList>
    </citation>
    <scope>NUCLEOTIDE SEQUENCE [LARGE SCALE GENOMIC DNA]</scope>
    <source>
        <strain evidence="3">IAEA</strain>
    </source>
</reference>
<keyword evidence="3" id="KW-1185">Reference proteome</keyword>
<organism evidence="2 3">
    <name type="scientific">Glossina pallidipes</name>
    <name type="common">Tsetse fly</name>
    <dbReference type="NCBI Taxonomy" id="7398"/>
    <lineage>
        <taxon>Eukaryota</taxon>
        <taxon>Metazoa</taxon>
        <taxon>Ecdysozoa</taxon>
        <taxon>Arthropoda</taxon>
        <taxon>Hexapoda</taxon>
        <taxon>Insecta</taxon>
        <taxon>Pterygota</taxon>
        <taxon>Neoptera</taxon>
        <taxon>Endopterygota</taxon>
        <taxon>Diptera</taxon>
        <taxon>Brachycera</taxon>
        <taxon>Muscomorpha</taxon>
        <taxon>Hippoboscoidea</taxon>
        <taxon>Glossinidae</taxon>
        <taxon>Glossina</taxon>
    </lineage>
</organism>